<proteinExistence type="predicted"/>
<dbReference type="PATRIC" id="fig|768706.3.peg.3348"/>
<dbReference type="Gene3D" id="2.60.420.10">
    <property type="entry name" value="Maltose phosphorylase, domain 3"/>
    <property type="match status" value="1"/>
</dbReference>
<sequence>MMFFTRTITKNKPYKDIVLHGEDLLSHAKEIARANANQGSNHPKRSLMPRVKQNMKFLEQAYSEIADYSARTQDMVPATEWLMDNFYRLKDLRTEILGSLPEKFELQLPQSSSRDFQGYPRIYGLLIELIEHTDSQLKSETLKGFIDAYQLQVPLSSGELWAIPVMLRIILLENIRRLTEQVLFTQAEREAADRWVLPLLESERSPEEWEILLKSLTPQEEYSSAYADQILKRIRELGTDVVPLLQWVDRAIAKQDTTIEELAKLERQRQTMCQVSMGHAITTIHFVNAEDWPRFFEEVSLVESVFENDPTNVYKEMDFQSRDYYRHCVEKIAINFNVSELVVARKVLARAQKAHGRGEMAASHIGYDLIGDGREDLERELEQDFGKQRSFLGKIQGTVRKQPNLYYFGSVMIVTGILFAYVLSYALSGISLSFGYSLLLIISLMVWVSSMTIPFVNWLASELFRPSFLPKLELDEGIPQQLRTMVVIPTLLTNVERVHELINEIEVYYLANRDENLHFALLGDFADAKTESVQNDQEIIAAATEAIKKLNKKYEENRFYFFHRKRLFNPSEGVWMGWERKRGKLLEFNRLLRLEGTTSYNVQIGDLSILPTVRYVITLDADTQLPRGVAKRLIGTIAHPLHAPQLSEDESRVVKGYGILQPRVGVSILQANASAFARIFSGKVGVDPYTTAVSDVYQDLFGEGIFTGKGIYDVDVFHKVTDKSFPENTILSHDLIEGVYARAGLVSDIELVDGYPSNFLAYMCRSHRWVRGDWQLLPWLFKPIPFLSRWKIFDNLRRSLEAPAQMLLLVLGFTVLAVEPLTWLVLISFSLLFSVILYLLNQLFNERVEKGNITQDLGTLGMQFALQFLFLPYQAWMMLDAIVRSLYRQFVSHQLLLEWETASDAERRLDGSIKTMVSKMWPVPVIVMLALFMISSFSPSNVGRFAPVGIAWLASLWAARRVSLPIQYKQIKLSASEQAAVRRFGRRIWAFFEEYVCREDNWLPPDNVQIDPPNGVAHRTSPTNIGLALLTNLAAGDLGYITAAKVLGNIQHTVDTIHRMEQWKGHLYNWYDTQKLTPLEPKYISTVDSGNFVMYLLTLKSGLAEILDKPLLDISHALGLKDTYHLLRDELNSQDYEELDAFVKALDKVLSQDETCNLLSWSKLVSQWPAEIVKLELGEEGLYWAQRLDVMIGSLRLEMEELFPWVLRQEGGEAETLFNGQLSGGSSLNELSEIYADALTKGGLSEEITQQINSALKKAQGYIQQSLDLQGLLEEMALATDFAPLYDESLQLFSIGYRVSESKLDNSYYDLLASEARQASFFAIAKGDVPPSHWFKLGRALTLSRGKRSLVSWSGTMFEFLMPLLVMRNYQGTLLDETYHSVVEVQKKYGLQYNVPWGISESGFHAFDPQLNYQYKAFGVPGLGLKRGLIQDLVIAPYASFLALMVSPEDALSNIAAMEEKGFGGRYGLFEAVDFTSERIPVGRSYKLVQSFMAHHQGMSLLAMDNILFENVMQKRLHNQALIQSAELLLQERIPEFNSIIPQPEDNQQASKQNVREFELEKNQYVLLDTADSPIPMVHSISNGQYSVMITNSGSGFSRYQGISLSRWREDVTQDAWGTYFYIQNLNSGDVWSAAYHPCRNPGENYKVTYAPDQVEFCRKDGNITTHTEIVVSPEDQAEMRRISLTNHSKHDRVVEITSYFEVVLARQNEDLAHPAFGNLFIQTEFSHESLLASRRPRGDHQARLWLMHTVATEGEKVGSLQYETDRARFIGRGRSLSKPQALDANHPLSNTVGAVLDPIMSLRQRVKLRSGQTVRVSFSTGYAESREDAVRIAEKYRDPLSVNRAFELAWTHSKMELRHLNLSAAQANEALSLGGHLLYLSPCRRDAAECIARNSKGQSALWPYAISGDLPIVLVRVSNSEHLDLIRRLLTIHEYWRMKGLFADLVILNEDASGYVQAFQDNLRDFISMGHARDLMNQPGGVFLLQKGHVQPEVLNLLCTVARMTFSGEGGSCTVQVRKKTKLVSQKPEPFKEELLSKDTTQNNIVETEPKSILKFPDVTGNESSPRQTHFVNGYGGFSEDGKEYIIELQEGMNTPLPWINVIANPNFGCQVSEGGAGYTWSQNSREYKLTPWSNDPILDPVGEVLYLRDEETGEYWSATANPIREQCSYKIRHGQGYSIFEHDCRGLKQTLRLFVPMDNPVKILELSIENHTDHVSRLNVVYYVEWVMGVVREQTAPYLVSDYDEDRNAFYVRNTYQDEYAGRVGFLAALGAKVRSYTGDRTEFIGRNGNLEKPIGLKLDSFSESVGAGLDPCSAVQLEISISPGETKTMTFLLGETSHREEAERIISEYEKPEKVQEAYNDVLRHWERLLGIVSVKTPDLSMNLLLNRWLLYQTIVCRLWARSAFYQSGGAYGFRDQLQDVMALVYSDPQFTRKQILIHCRHQFVDGDVQHWWHAERGKGIRTRFSDDLLWLPFVTTYYIERTGDIGILDEMTLFLDDEPLGENEDERYSIPKISNEEANVYEHCVRAIERGLHFGEHGLPLIGSGDWNDGFSRIGNKGKGESVWLGWFIYLTLIRFAELCDSKQDGERGVRYRQVAEELKQRMEVHAWDGGWYRRAYFDDGTPLGSSQNEECQIDALAQSWSVLSGAARPSRAEDAMLALEHYLWRKEDGLLLLLTPPFDKQLPDPGYIKGYVPGVRENGGQYTHGAIWAILAYTTLGEGDKAAELFQMLSPINHARTEHEVSRYKVEPYVMAADVYATPSHVGRGGWTWYTGAAGWMYQAGLEGILGFKRRGDRLSLNPCIPSRWPGFSLTYQFQSSVYEIVVNNPDAKMSGCSKVTLDEQELLEPVIDLKNDGLTHKVCLTL</sequence>
<evidence type="ECO:0000256" key="2">
    <source>
        <dbReference type="ARBA" id="ARBA00022679"/>
    </source>
</evidence>
<feature type="domain" description="Glycosyl hydrolase 94 supersandwich" evidence="4">
    <location>
        <begin position="2084"/>
        <end position="2354"/>
    </location>
</feature>
<evidence type="ECO:0000259" key="5">
    <source>
        <dbReference type="Pfam" id="PF10091"/>
    </source>
</evidence>
<dbReference type="InterPro" id="IPR008928">
    <property type="entry name" value="6-hairpin_glycosidase_sf"/>
</dbReference>
<dbReference type="PANTHER" id="PTHR37469">
    <property type="entry name" value="CELLOBIONIC ACID PHOSPHORYLASE-RELATED"/>
    <property type="match status" value="1"/>
</dbReference>
<dbReference type="STRING" id="768706.Desor_3322"/>
<dbReference type="CDD" id="cd11753">
    <property type="entry name" value="GH94N_ChvB_NdvB_2_like"/>
    <property type="match status" value="1"/>
</dbReference>
<dbReference type="GO" id="GO:0005975">
    <property type="term" value="P:carbohydrate metabolic process"/>
    <property type="evidence" value="ECO:0007669"/>
    <property type="project" value="InterPro"/>
</dbReference>
<name>G7WDR4_DESOD</name>
<dbReference type="eggNOG" id="COG3459">
    <property type="taxonomic scope" value="Bacteria"/>
</dbReference>
<keyword evidence="2" id="KW-0808">Transferase</keyword>
<keyword evidence="3" id="KW-0812">Transmembrane</keyword>
<dbReference type="InterPro" id="IPR012341">
    <property type="entry name" value="6hp_glycosidase-like_sf"/>
</dbReference>
<organism evidence="7 8">
    <name type="scientific">Desulfosporosinus orientis (strain ATCC 19365 / DSM 765 / NCIMB 8382 / VKM B-1628 / Singapore I)</name>
    <name type="common">Desulfotomaculum orientis</name>
    <dbReference type="NCBI Taxonomy" id="768706"/>
    <lineage>
        <taxon>Bacteria</taxon>
        <taxon>Bacillati</taxon>
        <taxon>Bacillota</taxon>
        <taxon>Clostridia</taxon>
        <taxon>Eubacteriales</taxon>
        <taxon>Desulfitobacteriaceae</taxon>
        <taxon>Desulfosporosinus</taxon>
    </lineage>
</organism>
<feature type="transmembrane region" description="Helical" evidence="3">
    <location>
        <begin position="860"/>
        <end position="879"/>
    </location>
</feature>
<dbReference type="PANTHER" id="PTHR37469:SF2">
    <property type="entry name" value="CELLOBIONIC ACID PHOSPHORYLASE"/>
    <property type="match status" value="1"/>
</dbReference>
<feature type="transmembrane region" description="Helical" evidence="3">
    <location>
        <begin position="434"/>
        <end position="460"/>
    </location>
</feature>
<evidence type="ECO:0000256" key="1">
    <source>
        <dbReference type="ARBA" id="ARBA00022676"/>
    </source>
</evidence>
<dbReference type="SUPFAM" id="SSF74650">
    <property type="entry name" value="Galactose mutarotase-like"/>
    <property type="match status" value="2"/>
</dbReference>
<evidence type="ECO:0000313" key="7">
    <source>
        <dbReference type="EMBL" id="AET68821.1"/>
    </source>
</evidence>
<dbReference type="InterPro" id="IPR037824">
    <property type="entry name" value="GH94N_2_NdvB"/>
</dbReference>
<dbReference type="Proteomes" id="UP000006346">
    <property type="component" value="Chromosome"/>
</dbReference>
<gene>
    <name evidence="7" type="ordered locus">Desor_3322</name>
</gene>
<keyword evidence="1" id="KW-0328">Glycosyltransferase</keyword>
<dbReference type="GO" id="GO:0030246">
    <property type="term" value="F:carbohydrate binding"/>
    <property type="evidence" value="ECO:0007669"/>
    <property type="project" value="InterPro"/>
</dbReference>
<dbReference type="OrthoDB" id="9769991at2"/>
<dbReference type="InterPro" id="IPR011013">
    <property type="entry name" value="Gal_mutarotase_sf_dom"/>
</dbReference>
<feature type="transmembrane region" description="Helical" evidence="3">
    <location>
        <begin position="405"/>
        <end position="428"/>
    </location>
</feature>
<dbReference type="HOGENOM" id="CLU_000646_0_0_9"/>
<feature type="domain" description="Glycoamylase-like" evidence="5">
    <location>
        <begin position="1308"/>
        <end position="1519"/>
    </location>
</feature>
<keyword evidence="3" id="KW-0472">Membrane</keyword>
<dbReference type="InterPro" id="IPR052047">
    <property type="entry name" value="GH94_Enzymes"/>
</dbReference>
<dbReference type="Gene3D" id="1.50.10.10">
    <property type="match status" value="1"/>
</dbReference>
<dbReference type="Pfam" id="PF10091">
    <property type="entry name" value="Glycoamylase"/>
    <property type="match status" value="1"/>
</dbReference>
<dbReference type="SUPFAM" id="SSF48208">
    <property type="entry name" value="Six-hairpin glycosidases"/>
    <property type="match status" value="1"/>
</dbReference>
<accession>G7WDR4</accession>
<dbReference type="Pfam" id="PF17167">
    <property type="entry name" value="Glyco_hydro_94"/>
    <property type="match status" value="1"/>
</dbReference>
<protein>
    <submittedName>
        <fullName evidence="7">Cellobiose phosphorylase</fullName>
    </submittedName>
</protein>
<dbReference type="KEGG" id="dor:Desor_3322"/>
<reference evidence="8" key="1">
    <citation type="submission" date="2011-11" db="EMBL/GenBank/DDBJ databases">
        <title>Complete sequence of Desulfosporosinus orientis DSM 765.</title>
        <authorList>
            <person name="Lucas S."/>
            <person name="Han J."/>
            <person name="Lapidus A."/>
            <person name="Cheng J.-F."/>
            <person name="Goodwin L."/>
            <person name="Pitluck S."/>
            <person name="Peters L."/>
            <person name="Ovchinnikova G."/>
            <person name="Teshima H."/>
            <person name="Detter J.C."/>
            <person name="Han C."/>
            <person name="Tapia R."/>
            <person name="Land M."/>
            <person name="Hauser L."/>
            <person name="Kyrpides N."/>
            <person name="Ivanova N."/>
            <person name="Pagani I."/>
            <person name="Pester M."/>
            <person name="Spring S."/>
            <person name="Ollivier B."/>
            <person name="Rattei T."/>
            <person name="Klenk H.-P."/>
            <person name="Wagner M."/>
            <person name="Loy A."/>
            <person name="Woyke T."/>
        </authorList>
    </citation>
    <scope>NUCLEOTIDE SEQUENCE [LARGE SCALE GENOMIC DNA]</scope>
    <source>
        <strain evidence="8">ATCC 19365 / DSM 765 / NCIMB 8382 / VKM B-1628</strain>
    </source>
</reference>
<evidence type="ECO:0000256" key="3">
    <source>
        <dbReference type="SAM" id="Phobius"/>
    </source>
</evidence>
<dbReference type="EMBL" id="CP003108">
    <property type="protein sequence ID" value="AET68821.1"/>
    <property type="molecule type" value="Genomic_DNA"/>
</dbReference>
<keyword evidence="3" id="KW-1133">Transmembrane helix</keyword>
<reference evidence="7 8" key="2">
    <citation type="journal article" date="2012" name="J. Bacteriol.">
        <title>Complete genome sequences of Desulfosporosinus orientis DSM765T, Desulfosporosinus youngiae DSM17734T, Desulfosporosinus meridiei DSM13257T, and Desulfosporosinus acidiphilus DSM22704T.</title>
        <authorList>
            <person name="Pester M."/>
            <person name="Brambilla E."/>
            <person name="Alazard D."/>
            <person name="Rattei T."/>
            <person name="Weinmaier T."/>
            <person name="Han J."/>
            <person name="Lucas S."/>
            <person name="Lapidus A."/>
            <person name="Cheng J.F."/>
            <person name="Goodwin L."/>
            <person name="Pitluck S."/>
            <person name="Peters L."/>
            <person name="Ovchinnikova G."/>
            <person name="Teshima H."/>
            <person name="Detter J.C."/>
            <person name="Han C.S."/>
            <person name="Tapia R."/>
            <person name="Land M.L."/>
            <person name="Hauser L."/>
            <person name="Kyrpides N.C."/>
            <person name="Ivanova N.N."/>
            <person name="Pagani I."/>
            <person name="Huntmann M."/>
            <person name="Wei C.L."/>
            <person name="Davenport K.W."/>
            <person name="Daligault H."/>
            <person name="Chain P.S."/>
            <person name="Chen A."/>
            <person name="Mavromatis K."/>
            <person name="Markowitz V."/>
            <person name="Szeto E."/>
            <person name="Mikhailova N."/>
            <person name="Pati A."/>
            <person name="Wagner M."/>
            <person name="Woyke T."/>
            <person name="Ollivier B."/>
            <person name="Klenk H.P."/>
            <person name="Spring S."/>
            <person name="Loy A."/>
        </authorList>
    </citation>
    <scope>NUCLEOTIDE SEQUENCE [LARGE SCALE GENOMIC DNA]</scope>
    <source>
        <strain evidence="8">ATCC 19365 / DSM 765 / NCIMB 8382 / VKM B-1628</strain>
    </source>
</reference>
<dbReference type="GO" id="GO:0016757">
    <property type="term" value="F:glycosyltransferase activity"/>
    <property type="evidence" value="ECO:0007669"/>
    <property type="project" value="UniProtKB-KW"/>
</dbReference>
<dbReference type="InterPro" id="IPR037820">
    <property type="entry name" value="GH94N_NdvB"/>
</dbReference>
<dbReference type="SMART" id="SM01068">
    <property type="entry name" value="CBM_X"/>
    <property type="match status" value="2"/>
</dbReference>
<dbReference type="Pfam" id="PF06165">
    <property type="entry name" value="GH94_b-supersand"/>
    <property type="match status" value="2"/>
</dbReference>
<dbReference type="InterPro" id="IPR037018">
    <property type="entry name" value="GH65_N"/>
</dbReference>
<evidence type="ECO:0000259" key="4">
    <source>
        <dbReference type="Pfam" id="PF06165"/>
    </source>
</evidence>
<feature type="domain" description="Glycosyl hydrolase 94 catalytic" evidence="6">
    <location>
        <begin position="2368"/>
        <end position="2792"/>
    </location>
</feature>
<evidence type="ECO:0000259" key="6">
    <source>
        <dbReference type="Pfam" id="PF17167"/>
    </source>
</evidence>
<dbReference type="Gene3D" id="1.50.10.140">
    <property type="match status" value="2"/>
</dbReference>
<dbReference type="InterPro" id="IPR010383">
    <property type="entry name" value="Glyco_hydrolase_94_b-supersand"/>
</dbReference>
<feature type="transmembrane region" description="Helical" evidence="3">
    <location>
        <begin position="807"/>
        <end position="840"/>
    </location>
</feature>
<dbReference type="InterPro" id="IPR019282">
    <property type="entry name" value="Glycoamylase-like_cons_dom"/>
</dbReference>
<dbReference type="CDD" id="cd11756">
    <property type="entry name" value="GH94N_ChvB_NdvB_1_like"/>
    <property type="match status" value="1"/>
</dbReference>
<evidence type="ECO:0000313" key="8">
    <source>
        <dbReference type="Proteomes" id="UP000006346"/>
    </source>
</evidence>
<dbReference type="RefSeq" id="WP_014185629.1">
    <property type="nucleotide sequence ID" value="NC_016584.1"/>
</dbReference>
<feature type="domain" description="Glycosyl hydrolase 94 supersandwich" evidence="4">
    <location>
        <begin position="1565"/>
        <end position="1840"/>
    </location>
</feature>
<dbReference type="InterPro" id="IPR033432">
    <property type="entry name" value="GH94_catalytic"/>
</dbReference>
<dbReference type="Gene3D" id="2.70.98.40">
    <property type="entry name" value="Glycoside hydrolase, family 65, N-terminal domain"/>
    <property type="match status" value="2"/>
</dbReference>
<keyword evidence="8" id="KW-1185">Reference proteome</keyword>